<dbReference type="InterPro" id="IPR036439">
    <property type="entry name" value="Dockerin_dom_sf"/>
</dbReference>
<protein>
    <recommendedName>
        <fullName evidence="2">Dockerin domain-containing protein</fullName>
    </recommendedName>
</protein>
<dbReference type="Proteomes" id="UP000618579">
    <property type="component" value="Unassembled WGS sequence"/>
</dbReference>
<dbReference type="Gene3D" id="1.10.1330.10">
    <property type="entry name" value="Dockerin domain"/>
    <property type="match status" value="1"/>
</dbReference>
<dbReference type="SUPFAM" id="SSF48208">
    <property type="entry name" value="Six-hairpin glycosidases"/>
    <property type="match status" value="1"/>
</dbReference>
<organism evidence="3 4">
    <name type="scientific">Paenibacillus planticolens</name>
    <dbReference type="NCBI Taxonomy" id="2654976"/>
    <lineage>
        <taxon>Bacteria</taxon>
        <taxon>Bacillati</taxon>
        <taxon>Bacillota</taxon>
        <taxon>Bacilli</taxon>
        <taxon>Bacillales</taxon>
        <taxon>Paenibacillaceae</taxon>
        <taxon>Paenibacillus</taxon>
    </lineage>
</organism>
<dbReference type="Pfam" id="PF00404">
    <property type="entry name" value="Dockerin_1"/>
    <property type="match status" value="1"/>
</dbReference>
<dbReference type="InterPro" id="IPR008964">
    <property type="entry name" value="Invasin/intimin_cell_adhesion"/>
</dbReference>
<dbReference type="SUPFAM" id="SSF49373">
    <property type="entry name" value="Invasin/intimin cell-adhesion fragments"/>
    <property type="match status" value="1"/>
</dbReference>
<dbReference type="CDD" id="cd14256">
    <property type="entry name" value="Dockerin_I"/>
    <property type="match status" value="1"/>
</dbReference>
<gene>
    <name evidence="3" type="ORF">GC097_30780</name>
</gene>
<dbReference type="InterPro" id="IPR008928">
    <property type="entry name" value="6-hairpin_glycosidase_sf"/>
</dbReference>
<keyword evidence="1" id="KW-0732">Signal</keyword>
<dbReference type="InterPro" id="IPR008965">
    <property type="entry name" value="CBM2/CBM3_carb-bd_dom_sf"/>
</dbReference>
<dbReference type="CDD" id="cd08547">
    <property type="entry name" value="Type_II_cohesin"/>
    <property type="match status" value="1"/>
</dbReference>
<dbReference type="Gene3D" id="1.20.1270.90">
    <property type="entry name" value="AF1782-like"/>
    <property type="match status" value="1"/>
</dbReference>
<accession>A0ABX1ZWD4</accession>
<evidence type="ECO:0000313" key="4">
    <source>
        <dbReference type="Proteomes" id="UP000618579"/>
    </source>
</evidence>
<dbReference type="PROSITE" id="PS00018">
    <property type="entry name" value="EF_HAND_1"/>
    <property type="match status" value="1"/>
</dbReference>
<dbReference type="InterPro" id="IPR059177">
    <property type="entry name" value="GH29D-like_dom"/>
</dbReference>
<dbReference type="Gene3D" id="2.60.40.680">
    <property type="match status" value="1"/>
</dbReference>
<evidence type="ECO:0000259" key="2">
    <source>
        <dbReference type="PROSITE" id="PS51766"/>
    </source>
</evidence>
<reference evidence="3 4" key="1">
    <citation type="submission" date="2019-10" db="EMBL/GenBank/DDBJ databases">
        <title>Description of Paenibacillus pedi sp. nov.</title>
        <authorList>
            <person name="Carlier A."/>
            <person name="Qi S."/>
        </authorList>
    </citation>
    <scope>NUCLEOTIDE SEQUENCE [LARGE SCALE GENOMIC DNA]</scope>
    <source>
        <strain evidence="3 4">LMG 31457</strain>
    </source>
</reference>
<comment type="caution">
    <text evidence="3">The sequence shown here is derived from an EMBL/GenBank/DDBJ whole genome shotgun (WGS) entry which is preliminary data.</text>
</comment>
<sequence length="1317" mass="140557">MSKMRKWIVSMMVLVFCMLASSFPAGRGTAAAADAQSEAEKLVKLQSSNMLLNDTFQWATGQALEFVQTGKTGPNNVNNGGGQAGPFAYIPSYWAGYKHRTAFYSRDFVHQSAGAHMIGLDNENLSMFKTFAKGMTEARKWYTLWAFNFDGSNYTIDWKSDTNFVREVPAQFELVQKAYKQYLWTGNNDYINDPYLWNFYTKVVTDFITEHDTNGNGIAEGTGNGIFSGAVSYNERSGEKIIEAGDAIASQYQAFLAYANMLKAKGLDAEAAKFFVKSQNLKDYFNTEWSVKNGDTTGNYVRALDFDGVTKYTDFGKENSWFMPMKLITEPGQRNSNYLDFISDQIGNGLKYTSLDSGATKDKPNSPTNIEAYSYLPDTFYPYNRVNEGWKWLKFLMETRVNRHEQYNNGTKTNGEYPEISYTIIGNVIEGLMGIEPDAPNHTVATAPRLVTSEVPDVKIDFLPSGDNRISVAHIGNTKTVLQNNTGTGPLTWEARFYGDYPTINLDGTNLTALHKTVNGAKVSYITASVPVGSTAQAEAIVSGTAEKAAAPSSDKPAGTYSTTVTATLSASTPNAKIYYTLDGKTPTRDSNLYTGPFVIQKSAVLKAFSASEDRLDSDVVSYAYTINAPAVETPTANQAAGTYNAPFSVRLSTTTADADIYYTTDGTAPTKNSTKYVNPIAISKTTTLKAIAFKEGWVNSEAAAFVYTIVPPKTNAPTASKATGRYADAFRVTLASGTEGAAIYYTTNGDTPTKNSTPYTGAIDIAKSTSLKAVAVKEGYYDSDVASFVYIIQQTLPEPASKPAYLSDLNWTSATSGWSGHPPLKDHAVNSASTPIKINGTTYQKGIGTHAISTIKYNIGGGYGKFKAVIGIDDVKNVKGSPSTIWFEVLGDGISLYKSPVLDCVNGPAPGIPIEVDITGVYELTLYVDDAGTPVGNPNNSDHADWANAQIVPRSDVVGISLNKPAADLTVGGTEQLVPTISPANATNPNVTWSSSAPQIAAVDATGKVTAVSAGTAVITVITNDGGFTATATVKVTAINNKLEATLSGADHVNAGESFSLTYGLPHAKESIYGQDLTFTYDPQKVALISAESLGEDFLIVGQKESAGRLRIIAASLGEGTASKADGDLLKLTWRAKTVNESAVTAIALWSAVVAGGDGAETQLDGVSHSITVTYVDKAALNALIAEAQQAHDAAVEGTHAGQYPAGAKRALLTAISTAQTIVGDPAATQTQVQQAAVDLSAALQAFKASVIAGVPGDVNGDSKVTVGDLAIVAKYYGKTSADSGWDQYKFADLNHDGIIDIADLAIIASKILEDI</sequence>
<evidence type="ECO:0000313" key="3">
    <source>
        <dbReference type="EMBL" id="NOV04366.1"/>
    </source>
</evidence>
<dbReference type="InterPro" id="IPR038637">
    <property type="entry name" value="NPCBM_sf"/>
</dbReference>
<evidence type="ECO:0000256" key="1">
    <source>
        <dbReference type="SAM" id="SignalP"/>
    </source>
</evidence>
<proteinExistence type="predicted"/>
<dbReference type="Pfam" id="PF08305">
    <property type="entry name" value="NPCBM"/>
    <property type="match status" value="1"/>
</dbReference>
<dbReference type="InterPro" id="IPR016134">
    <property type="entry name" value="Dockerin_dom"/>
</dbReference>
<dbReference type="InterPro" id="IPR002105">
    <property type="entry name" value="Dockerin_1_rpt"/>
</dbReference>
<dbReference type="Pfam" id="PF02368">
    <property type="entry name" value="Big_2"/>
    <property type="match status" value="1"/>
</dbReference>
<dbReference type="InterPro" id="IPR018247">
    <property type="entry name" value="EF_Hand_1_Ca_BS"/>
</dbReference>
<dbReference type="SMART" id="SM00635">
    <property type="entry name" value="BID_2"/>
    <property type="match status" value="1"/>
</dbReference>
<name>A0ABX1ZWD4_9BACL</name>
<dbReference type="SMART" id="SM00776">
    <property type="entry name" value="NPCBM"/>
    <property type="match status" value="1"/>
</dbReference>
<dbReference type="EMBL" id="WHNZ01000081">
    <property type="protein sequence ID" value="NOV04366.1"/>
    <property type="molecule type" value="Genomic_DNA"/>
</dbReference>
<keyword evidence="4" id="KW-1185">Reference proteome</keyword>
<dbReference type="InterPro" id="IPR008979">
    <property type="entry name" value="Galactose-bd-like_sf"/>
</dbReference>
<dbReference type="SUPFAM" id="SSF63446">
    <property type="entry name" value="Type I dockerin domain"/>
    <property type="match status" value="1"/>
</dbReference>
<dbReference type="SUPFAM" id="SSF49384">
    <property type="entry name" value="Carbohydrate-binding domain"/>
    <property type="match status" value="1"/>
</dbReference>
<dbReference type="InterPro" id="IPR003343">
    <property type="entry name" value="Big_2"/>
</dbReference>
<feature type="chain" id="PRO_5045461277" description="Dockerin domain-containing protein" evidence="1">
    <location>
        <begin position="28"/>
        <end position="1317"/>
    </location>
</feature>
<feature type="domain" description="Dockerin" evidence="2">
    <location>
        <begin position="1253"/>
        <end position="1317"/>
    </location>
</feature>
<feature type="signal peptide" evidence="1">
    <location>
        <begin position="1"/>
        <end position="27"/>
    </location>
</feature>
<dbReference type="InterPro" id="IPR013222">
    <property type="entry name" value="Glyco_hyd_98_carb-bd"/>
</dbReference>
<dbReference type="SUPFAM" id="SSF49785">
    <property type="entry name" value="Galactose-binding domain-like"/>
    <property type="match status" value="1"/>
</dbReference>
<dbReference type="Gene3D" id="2.60.40.1080">
    <property type="match status" value="1"/>
</dbReference>
<dbReference type="PROSITE" id="PS51766">
    <property type="entry name" value="DOCKERIN"/>
    <property type="match status" value="1"/>
</dbReference>
<dbReference type="Gene3D" id="2.60.120.1060">
    <property type="entry name" value="NPCBM/NEW2 domain"/>
    <property type="match status" value="1"/>
</dbReference>
<dbReference type="Pfam" id="PF13290">
    <property type="entry name" value="CHB_HEX_C_1"/>
    <property type="match status" value="3"/>
</dbReference>